<evidence type="ECO:0000313" key="1">
    <source>
        <dbReference type="EMBL" id="KAK7338267.1"/>
    </source>
</evidence>
<dbReference type="Proteomes" id="UP001367508">
    <property type="component" value="Unassembled WGS sequence"/>
</dbReference>
<dbReference type="EMBL" id="JAYMYQ010000004">
    <property type="protein sequence ID" value="KAK7338267.1"/>
    <property type="molecule type" value="Genomic_DNA"/>
</dbReference>
<sequence>MSVDYALIEASYLCPSYSQGKNLLYQGRGHREQRKILGIKKIQESKKQGASGRSVAGGEERFWFLTEFEKFRFSAASMLALAEMTCSKKPHELASGRLYKGQLSSAHVHNEKRPYNLVLKGVIGTKTSLEIYFSCIFVSHHSHMP</sequence>
<gene>
    <name evidence="1" type="ORF">VNO77_18871</name>
</gene>
<dbReference type="AlphaFoldDB" id="A0AAN9QK09"/>
<comment type="caution">
    <text evidence="1">The sequence shown here is derived from an EMBL/GenBank/DDBJ whole genome shotgun (WGS) entry which is preliminary data.</text>
</comment>
<proteinExistence type="predicted"/>
<reference evidence="1 2" key="1">
    <citation type="submission" date="2024-01" db="EMBL/GenBank/DDBJ databases">
        <title>The genomes of 5 underutilized Papilionoideae crops provide insights into root nodulation and disease resistanc.</title>
        <authorList>
            <person name="Jiang F."/>
        </authorList>
    </citation>
    <scope>NUCLEOTIDE SEQUENCE [LARGE SCALE GENOMIC DNA]</scope>
    <source>
        <strain evidence="1">LVBAO_FW01</strain>
        <tissue evidence="1">Leaves</tissue>
    </source>
</reference>
<keyword evidence="2" id="KW-1185">Reference proteome</keyword>
<protein>
    <submittedName>
        <fullName evidence="1">Uncharacterized protein</fullName>
    </submittedName>
</protein>
<evidence type="ECO:0000313" key="2">
    <source>
        <dbReference type="Proteomes" id="UP001367508"/>
    </source>
</evidence>
<organism evidence="1 2">
    <name type="scientific">Canavalia gladiata</name>
    <name type="common">Sword bean</name>
    <name type="synonym">Dolichos gladiatus</name>
    <dbReference type="NCBI Taxonomy" id="3824"/>
    <lineage>
        <taxon>Eukaryota</taxon>
        <taxon>Viridiplantae</taxon>
        <taxon>Streptophyta</taxon>
        <taxon>Embryophyta</taxon>
        <taxon>Tracheophyta</taxon>
        <taxon>Spermatophyta</taxon>
        <taxon>Magnoliopsida</taxon>
        <taxon>eudicotyledons</taxon>
        <taxon>Gunneridae</taxon>
        <taxon>Pentapetalae</taxon>
        <taxon>rosids</taxon>
        <taxon>fabids</taxon>
        <taxon>Fabales</taxon>
        <taxon>Fabaceae</taxon>
        <taxon>Papilionoideae</taxon>
        <taxon>50 kb inversion clade</taxon>
        <taxon>NPAAA clade</taxon>
        <taxon>indigoferoid/millettioid clade</taxon>
        <taxon>Phaseoleae</taxon>
        <taxon>Canavalia</taxon>
    </lineage>
</organism>
<name>A0AAN9QK09_CANGL</name>
<accession>A0AAN9QK09</accession>